<sequence length="45" mass="5683">MAEHRNIVDRMIGLEEKREFREFENRAQKLGENYYEDYKELKKYI</sequence>
<dbReference type="GO" id="GO:0003677">
    <property type="term" value="F:DNA binding"/>
    <property type="evidence" value="ECO:0007669"/>
    <property type="project" value="UniProtKB-KW"/>
</dbReference>
<protein>
    <submittedName>
        <fullName evidence="1">DNA-binding ferritin-like protein (Dps family)</fullName>
    </submittedName>
</protein>
<accession>A0AAW5TN54</accession>
<dbReference type="AlphaFoldDB" id="A0AAW5TN54"/>
<evidence type="ECO:0000313" key="2">
    <source>
        <dbReference type="Proteomes" id="UP001207687"/>
    </source>
</evidence>
<dbReference type="Pfam" id="PF06304">
    <property type="entry name" value="DUF1048"/>
    <property type="match status" value="1"/>
</dbReference>
<gene>
    <name evidence="1" type="ORF">M2256_001183</name>
</gene>
<evidence type="ECO:0000313" key="1">
    <source>
        <dbReference type="EMBL" id="MCW2280725.1"/>
    </source>
</evidence>
<dbReference type="Gene3D" id="1.10.1900.10">
    <property type="entry name" value="c-terminal domain of poly(a) binding protein"/>
    <property type="match status" value="1"/>
</dbReference>
<dbReference type="SUPFAM" id="SSF158560">
    <property type="entry name" value="BH3980-like"/>
    <property type="match status" value="1"/>
</dbReference>
<proteinExistence type="predicted"/>
<dbReference type="Proteomes" id="UP001207687">
    <property type="component" value="Unassembled WGS sequence"/>
</dbReference>
<dbReference type="InterPro" id="IPR008316">
    <property type="entry name" value="UCP029876"/>
</dbReference>
<keyword evidence="1" id="KW-0238">DNA-binding</keyword>
<name>A0AAW5TN54_9LACT</name>
<dbReference type="EMBL" id="JAOQNN010000001">
    <property type="protein sequence ID" value="MCW2280725.1"/>
    <property type="molecule type" value="Genomic_DNA"/>
</dbReference>
<comment type="caution">
    <text evidence="1">The sequence shown here is derived from an EMBL/GenBank/DDBJ whole genome shotgun (WGS) entry which is preliminary data.</text>
</comment>
<reference evidence="1" key="1">
    <citation type="submission" date="2023-08" db="EMBL/GenBank/DDBJ databases">
        <title>Genomic analyses of the natural microbiome of Caenorhabditis elegans.</title>
        <authorList>
            <person name="Samuel B."/>
        </authorList>
    </citation>
    <scope>NUCLEOTIDE SEQUENCE</scope>
    <source>
        <strain evidence="1">BIGb0220</strain>
    </source>
</reference>
<organism evidence="1 2">
    <name type="scientific">Lactococcus lactis</name>
    <dbReference type="NCBI Taxonomy" id="1358"/>
    <lineage>
        <taxon>Bacteria</taxon>
        <taxon>Bacillati</taxon>
        <taxon>Bacillota</taxon>
        <taxon>Bacilli</taxon>
        <taxon>Lactobacillales</taxon>
        <taxon>Streptococcaceae</taxon>
        <taxon>Lactococcus</taxon>
    </lineage>
</organism>